<keyword evidence="4" id="KW-1185">Reference proteome</keyword>
<reference evidence="3 4" key="1">
    <citation type="submission" date="2017-04" db="EMBL/GenBank/DDBJ databases">
        <authorList>
            <person name="Afonso C.L."/>
            <person name="Miller P.J."/>
            <person name="Scott M.A."/>
            <person name="Spackman E."/>
            <person name="Goraichik I."/>
            <person name="Dimitrov K.M."/>
            <person name="Suarez D.L."/>
            <person name="Swayne D.E."/>
        </authorList>
    </citation>
    <scope>NUCLEOTIDE SEQUENCE [LARGE SCALE GENOMIC DNA]</scope>
    <source>
        <strain evidence="3 4">DSM 12555</strain>
    </source>
</reference>
<accession>A0A1W1X3H2</accession>
<dbReference type="Pfam" id="PF13203">
    <property type="entry name" value="DUF2201_N"/>
    <property type="match status" value="1"/>
</dbReference>
<dbReference type="PANTHER" id="PTHR38730:SF1">
    <property type="entry name" value="SLL7028 PROTEIN"/>
    <property type="match status" value="1"/>
</dbReference>
<dbReference type="Proteomes" id="UP000192468">
    <property type="component" value="Unassembled WGS sequence"/>
</dbReference>
<dbReference type="Pfam" id="PF09967">
    <property type="entry name" value="DUF2201"/>
    <property type="match status" value="1"/>
</dbReference>
<sequence length="459" mass="53975">MESKFDNEVKNLCEEANKIVDTFFKTNYKNDNVPEEFKSRFFILIDKVNLSLMEDEDNFYGYFLFQMEREIRFNISSPTAVNFKGAKYVIYFNPIIFLNLNIKQMESTIKHEILHILSMHLIRAKKFKENYNSFAVNMAMDIVVNTFLDNLPPYATTLDWVNVKYNLKLFPFKTFEYYVEEIQTAIDIDEEYREEDNDKDDKVETEYNPQNTHDIWEESSDIDEKTLKEFTEKFINNAKKGTIPEYLDSMVASLKSSNGELPWNLYLKKLMGTIESNKKKTITRRSRRQPDRLDLRGELRDHMAEIAVAIDISGSISDEEFNQAIKEVIGIVKNYKHEITIIECDNEIRRIYKIKFLKDIRERIAPRGGTKFNPVFEYVNKHKFNLLIYFTDGKGEEELLVTPNGYKTLWVISGRGDKLSLKEPYGIIKKLRSVEIKDDGADELIKSGFSMMNQEPERI</sequence>
<evidence type="ECO:0000313" key="4">
    <source>
        <dbReference type="Proteomes" id="UP000192468"/>
    </source>
</evidence>
<dbReference type="AlphaFoldDB" id="A0A1W1X3H2"/>
<feature type="domain" description="Putative metallopeptidase" evidence="2">
    <location>
        <begin position="88"/>
        <end position="292"/>
    </location>
</feature>
<dbReference type="PANTHER" id="PTHR38730">
    <property type="entry name" value="SLL7028 PROTEIN"/>
    <property type="match status" value="1"/>
</dbReference>
<proteinExistence type="predicted"/>
<dbReference type="InterPro" id="IPR025154">
    <property type="entry name" value="Put_metallopeptidase_dom"/>
</dbReference>
<name>A0A1W1X3H2_9CLOT</name>
<evidence type="ECO:0000259" key="2">
    <source>
        <dbReference type="Pfam" id="PF13203"/>
    </source>
</evidence>
<dbReference type="OrthoDB" id="9809307at2"/>
<dbReference type="SUPFAM" id="SSF53300">
    <property type="entry name" value="vWA-like"/>
    <property type="match status" value="1"/>
</dbReference>
<gene>
    <name evidence="3" type="ORF">SAMN02745134_00556</name>
</gene>
<dbReference type="RefSeq" id="WP_084113741.1">
    <property type="nucleotide sequence ID" value="NZ_FWXH01000002.1"/>
</dbReference>
<protein>
    <submittedName>
        <fullName evidence="3">Predicted metal-dependent peptidase</fullName>
    </submittedName>
</protein>
<feature type="domain" description="VWA-like" evidence="1">
    <location>
        <begin position="306"/>
        <end position="428"/>
    </location>
</feature>
<dbReference type="STRING" id="1121291.SAMN02745134_00556"/>
<dbReference type="EMBL" id="FWXH01000002">
    <property type="protein sequence ID" value="SMC18417.1"/>
    <property type="molecule type" value="Genomic_DNA"/>
</dbReference>
<dbReference type="InterPro" id="IPR018698">
    <property type="entry name" value="VWA-like_dom"/>
</dbReference>
<evidence type="ECO:0000259" key="1">
    <source>
        <dbReference type="Pfam" id="PF09967"/>
    </source>
</evidence>
<organism evidence="3 4">
    <name type="scientific">Clostridium acidisoli DSM 12555</name>
    <dbReference type="NCBI Taxonomy" id="1121291"/>
    <lineage>
        <taxon>Bacteria</taxon>
        <taxon>Bacillati</taxon>
        <taxon>Bacillota</taxon>
        <taxon>Clostridia</taxon>
        <taxon>Eubacteriales</taxon>
        <taxon>Clostridiaceae</taxon>
        <taxon>Clostridium</taxon>
    </lineage>
</organism>
<dbReference type="InterPro" id="IPR036465">
    <property type="entry name" value="vWFA_dom_sf"/>
</dbReference>
<evidence type="ECO:0000313" key="3">
    <source>
        <dbReference type="EMBL" id="SMC18417.1"/>
    </source>
</evidence>